<evidence type="ECO:0000313" key="6">
    <source>
        <dbReference type="Proteomes" id="UP000249239"/>
    </source>
</evidence>
<keyword evidence="3" id="KW-0378">Hydrolase</keyword>
<evidence type="ECO:0000256" key="3">
    <source>
        <dbReference type="ARBA" id="ARBA00022801"/>
    </source>
</evidence>
<feature type="binding site" evidence="4">
    <location>
        <position position="93"/>
    </location>
    <ligand>
        <name>a divalent metal cation</name>
        <dbReference type="ChEBI" id="CHEBI:60240"/>
        <label>1</label>
    </ligand>
</feature>
<sequence>MSWIDTHSHIYLDAFDDDRDNVVARAIESGIQHILMPNVDISTIDRMHQAEQRYACCKAMMGLHPTSVNSHWQDALAVVDGWLKRRAYVAVGEIGVDLYWDKTFINEQIEVFEQQIRWAIDLDLPIVIHCRDAFPEVFAVLDRCHTSRLRGVFHSFSGGVDELQKVAQYGTFKAGINGVVTFKNSQLADVISRFDASLFLLETDAPYLAPVPHRGRRNEPVYLLRVAERVALALGLSMSELSEVMAQNTRDVFGQMGR</sequence>
<keyword evidence="2 4" id="KW-0479">Metal-binding</keyword>
<accession>A0A2W7NGP1</accession>
<dbReference type="InterPro" id="IPR032466">
    <property type="entry name" value="Metal_Hydrolase"/>
</dbReference>
<gene>
    <name evidence="5" type="ORF">LX69_01416</name>
</gene>
<dbReference type="GO" id="GO:0004536">
    <property type="term" value="F:DNA nuclease activity"/>
    <property type="evidence" value="ECO:0007669"/>
    <property type="project" value="InterPro"/>
</dbReference>
<feature type="binding site" evidence="4">
    <location>
        <position position="129"/>
    </location>
    <ligand>
        <name>a divalent metal cation</name>
        <dbReference type="ChEBI" id="CHEBI:60240"/>
        <label>2</label>
    </ligand>
</feature>
<dbReference type="PIRSF" id="PIRSF005902">
    <property type="entry name" value="DNase_TatD"/>
    <property type="match status" value="1"/>
</dbReference>
<evidence type="ECO:0000256" key="4">
    <source>
        <dbReference type="PIRSR" id="PIRSR005902-1"/>
    </source>
</evidence>
<dbReference type="Proteomes" id="UP000249239">
    <property type="component" value="Unassembled WGS sequence"/>
</dbReference>
<comment type="caution">
    <text evidence="5">The sequence shown here is derived from an EMBL/GenBank/DDBJ whole genome shotgun (WGS) entry which is preliminary data.</text>
</comment>
<feature type="binding site" evidence="4">
    <location>
        <position position="9"/>
    </location>
    <ligand>
        <name>a divalent metal cation</name>
        <dbReference type="ChEBI" id="CHEBI:60240"/>
        <label>1</label>
    </ligand>
</feature>
<feature type="binding site" evidence="4">
    <location>
        <position position="204"/>
    </location>
    <ligand>
        <name>a divalent metal cation</name>
        <dbReference type="ChEBI" id="CHEBI:60240"/>
        <label>1</label>
    </ligand>
</feature>
<dbReference type="Gene3D" id="3.20.20.140">
    <property type="entry name" value="Metal-dependent hydrolases"/>
    <property type="match status" value="1"/>
</dbReference>
<dbReference type="AlphaFoldDB" id="A0A2W7NGP1"/>
<keyword evidence="6" id="KW-1185">Reference proteome</keyword>
<comment type="similarity">
    <text evidence="1">Belongs to the metallo-dependent hydrolases superfamily. TatD-type hydrolase family.</text>
</comment>
<dbReference type="NCBIfam" id="TIGR00010">
    <property type="entry name" value="YchF/TatD family DNA exonuclease"/>
    <property type="match status" value="1"/>
</dbReference>
<dbReference type="PANTHER" id="PTHR46124">
    <property type="entry name" value="D-AMINOACYL-TRNA DEACYLASE"/>
    <property type="match status" value="1"/>
</dbReference>
<dbReference type="FunFam" id="3.20.20.140:FF:000005">
    <property type="entry name" value="TatD family hydrolase"/>
    <property type="match status" value="1"/>
</dbReference>
<dbReference type="InterPro" id="IPR015991">
    <property type="entry name" value="TatD/YcfH-like"/>
</dbReference>
<reference evidence="5 6" key="1">
    <citation type="submission" date="2018-06" db="EMBL/GenBank/DDBJ databases">
        <title>Genomic Encyclopedia of Archaeal and Bacterial Type Strains, Phase II (KMG-II): from individual species to whole genera.</title>
        <authorList>
            <person name="Goeker M."/>
        </authorList>
    </citation>
    <scope>NUCLEOTIDE SEQUENCE [LARGE SCALE GENOMIC DNA]</scope>
    <source>
        <strain evidence="5 6">DSM 6779</strain>
    </source>
</reference>
<dbReference type="Pfam" id="PF01026">
    <property type="entry name" value="TatD_DNase"/>
    <property type="match status" value="1"/>
</dbReference>
<dbReference type="GO" id="GO:0016788">
    <property type="term" value="F:hydrolase activity, acting on ester bonds"/>
    <property type="evidence" value="ECO:0007669"/>
    <property type="project" value="InterPro"/>
</dbReference>
<dbReference type="CDD" id="cd01310">
    <property type="entry name" value="TatD_DNAse"/>
    <property type="match status" value="1"/>
</dbReference>
<evidence type="ECO:0000256" key="2">
    <source>
        <dbReference type="ARBA" id="ARBA00022723"/>
    </source>
</evidence>
<feature type="binding site" evidence="4">
    <location>
        <position position="7"/>
    </location>
    <ligand>
        <name>a divalent metal cation</name>
        <dbReference type="ChEBI" id="CHEBI:60240"/>
        <label>1</label>
    </ligand>
</feature>
<dbReference type="RefSeq" id="WP_111445102.1">
    <property type="nucleotide sequence ID" value="NZ_QKZK01000009.1"/>
</dbReference>
<dbReference type="GO" id="GO:0005829">
    <property type="term" value="C:cytosol"/>
    <property type="evidence" value="ECO:0007669"/>
    <property type="project" value="TreeGrafter"/>
</dbReference>
<dbReference type="EMBL" id="QKZK01000009">
    <property type="protein sequence ID" value="PZX17367.1"/>
    <property type="molecule type" value="Genomic_DNA"/>
</dbReference>
<dbReference type="PANTHER" id="PTHR46124:SF4">
    <property type="entry name" value="HYDROLASE TATD"/>
    <property type="match status" value="1"/>
</dbReference>
<dbReference type="GO" id="GO:0046872">
    <property type="term" value="F:metal ion binding"/>
    <property type="evidence" value="ECO:0007669"/>
    <property type="project" value="UniProtKB-KW"/>
</dbReference>
<dbReference type="InterPro" id="IPR001130">
    <property type="entry name" value="TatD-like"/>
</dbReference>
<protein>
    <submittedName>
        <fullName evidence="5">TatD DNase family protein</fullName>
    </submittedName>
</protein>
<proteinExistence type="inferred from homology"/>
<dbReference type="SUPFAM" id="SSF51556">
    <property type="entry name" value="Metallo-dependent hydrolases"/>
    <property type="match status" value="1"/>
</dbReference>
<evidence type="ECO:0000256" key="1">
    <source>
        <dbReference type="ARBA" id="ARBA00009275"/>
    </source>
</evidence>
<feature type="binding site" evidence="4">
    <location>
        <position position="154"/>
    </location>
    <ligand>
        <name>a divalent metal cation</name>
        <dbReference type="ChEBI" id="CHEBI:60240"/>
        <label>2</label>
    </ligand>
</feature>
<dbReference type="OrthoDB" id="9810005at2"/>
<organism evidence="5 6">
    <name type="scientific">Breznakibacter xylanolyticus</name>
    <dbReference type="NCBI Taxonomy" id="990"/>
    <lineage>
        <taxon>Bacteria</taxon>
        <taxon>Pseudomonadati</taxon>
        <taxon>Bacteroidota</taxon>
        <taxon>Bacteroidia</taxon>
        <taxon>Marinilabiliales</taxon>
        <taxon>Marinilabiliaceae</taxon>
        <taxon>Breznakibacter</taxon>
    </lineage>
</organism>
<name>A0A2W7NGP1_9BACT</name>
<evidence type="ECO:0000313" key="5">
    <source>
        <dbReference type="EMBL" id="PZX17367.1"/>
    </source>
</evidence>